<dbReference type="Pfam" id="PF25335">
    <property type="entry name" value="GRDP_C"/>
    <property type="match status" value="1"/>
</dbReference>
<dbReference type="RefSeq" id="XP_019089172.1">
    <property type="nucleotide sequence ID" value="XM_019233627.1"/>
</dbReference>
<evidence type="ECO:0000313" key="2">
    <source>
        <dbReference type="Proteomes" id="UP000694864"/>
    </source>
</evidence>
<gene>
    <name evidence="3" type="primary">LOC109127978</name>
</gene>
<accession>A0ABM1QQY4</accession>
<organism evidence="2 3">
    <name type="scientific">Camelina sativa</name>
    <name type="common">False flax</name>
    <name type="synonym">Myagrum sativum</name>
    <dbReference type="NCBI Taxonomy" id="90675"/>
    <lineage>
        <taxon>Eukaryota</taxon>
        <taxon>Viridiplantae</taxon>
        <taxon>Streptophyta</taxon>
        <taxon>Embryophyta</taxon>
        <taxon>Tracheophyta</taxon>
        <taxon>Spermatophyta</taxon>
        <taxon>Magnoliopsida</taxon>
        <taxon>eudicotyledons</taxon>
        <taxon>Gunneridae</taxon>
        <taxon>Pentapetalae</taxon>
        <taxon>rosids</taxon>
        <taxon>malvids</taxon>
        <taxon>Brassicales</taxon>
        <taxon>Brassicaceae</taxon>
        <taxon>Camelineae</taxon>
        <taxon>Camelina</taxon>
    </lineage>
</organism>
<dbReference type="PANTHER" id="PTHR34365:SF7">
    <property type="entry name" value="GLYCINE-RICH DOMAIN-CONTAINING PROTEIN 1"/>
    <property type="match status" value="1"/>
</dbReference>
<reference evidence="2" key="1">
    <citation type="journal article" date="2014" name="Nat. Commun.">
        <title>The emerging biofuel crop Camelina sativa retains a highly undifferentiated hexaploid genome structure.</title>
        <authorList>
            <person name="Kagale S."/>
            <person name="Koh C."/>
            <person name="Nixon J."/>
            <person name="Bollina V."/>
            <person name="Clarke W.E."/>
            <person name="Tuteja R."/>
            <person name="Spillane C."/>
            <person name="Robinson S.J."/>
            <person name="Links M.G."/>
            <person name="Clarke C."/>
            <person name="Higgins E.E."/>
            <person name="Huebert T."/>
            <person name="Sharpe A.G."/>
            <person name="Parkin I.A."/>
        </authorList>
    </citation>
    <scope>NUCLEOTIDE SEQUENCE [LARGE SCALE GENOMIC DNA]</scope>
    <source>
        <strain evidence="2">cv. DH55</strain>
    </source>
</reference>
<dbReference type="PANTHER" id="PTHR34365">
    <property type="entry name" value="ENOLASE (DUF1399)"/>
    <property type="match status" value="1"/>
</dbReference>
<dbReference type="InterPro" id="IPR009836">
    <property type="entry name" value="GRDP-like"/>
</dbReference>
<proteinExistence type="predicted"/>
<protein>
    <submittedName>
        <fullName evidence="3">Glycine-rich domain-containing protein 1-like</fullName>
    </submittedName>
</protein>
<evidence type="ECO:0000259" key="1">
    <source>
        <dbReference type="Pfam" id="PF25335"/>
    </source>
</evidence>
<feature type="domain" description="GRPD C-terminal" evidence="1">
    <location>
        <begin position="29"/>
        <end position="152"/>
    </location>
</feature>
<reference evidence="3" key="2">
    <citation type="submission" date="2025-08" db="UniProtKB">
        <authorList>
            <consortium name="RefSeq"/>
        </authorList>
    </citation>
    <scope>IDENTIFICATION</scope>
    <source>
        <tissue evidence="3">Leaf</tissue>
    </source>
</reference>
<sequence length="327" mass="34559">MVQSRPSCKGSCFFPIIGNSRLSMSLRHIVDKTQTEVIRLQMRNSTGGATLEHDQRQVIGETDSGETHVLADYTGSFWSLWNSKWSLKKMNTSSADMPLFELLGPQVLDYEPKYYANLRSDKDYVTLVDFSKQHPYVKVVGLVDMKFGSVEVKENWLVLPGIVSTFILSAVLKKDSTNVGTAVAIIALEKGSGCRGGCSGECGNMRKAANASGCGSGCSGECGDMVNIAANASSCGSGCSSECGDMVKAANASRCGSGCSGECGDMVNAVKASGCGSGCSGECGEMMKAVKASGCGGSSGCGGGCGGWWWLWKHGQSSKCKRLRRWL</sequence>
<keyword evidence="2" id="KW-1185">Reference proteome</keyword>
<dbReference type="GeneID" id="109127978"/>
<evidence type="ECO:0000313" key="3">
    <source>
        <dbReference type="RefSeq" id="XP_019089172.1"/>
    </source>
</evidence>
<dbReference type="InterPro" id="IPR057518">
    <property type="entry name" value="GRDP_C"/>
</dbReference>
<dbReference type="Proteomes" id="UP000694864">
    <property type="component" value="Chromosome 12"/>
</dbReference>
<name>A0ABM1QQY4_CAMSA</name>